<keyword evidence="1" id="KW-0175">Coiled coil</keyword>
<dbReference type="Proteomes" id="UP000600588">
    <property type="component" value="Unassembled WGS sequence"/>
</dbReference>
<comment type="caution">
    <text evidence="2">The sequence shown here is derived from an EMBL/GenBank/DDBJ whole genome shotgun (WGS) entry which is preliminary data.</text>
</comment>
<gene>
    <name evidence="2" type="ORF">ICJ83_04065</name>
</gene>
<sequence length="833" mass="98428">MEIINQHINTLLKKNIQKKEVKNNLFSSLSNYKLKKRFKNVLAYFDLILDYHIQDKSNDINSIHIHFELDFSDELEALLFEFIILKLYFNSNLNDLNKQNKEYKNHLLKDKVEELQRKNKILNARCPEGASAKNGGNKIYKKWVLKKSESNCLYTFFDSLDLSSSFSIKSLINCKVREKQEIIKIFKLTPYAVDIDSNQIDLAYNCFNTDYTLNEIDTQNSRLVDNIKNIILFDCESKKIMSSFSLQEIEKWNEEYGTNFNRYAIITFGKGHKSFNSIRNKIEMIKERFKIPQNATYTILGSEIDFLLRKKEKTSIPVDFLGFDSCSFWDAFLLETGIRDLYELRSLKMMNIYSLCLNEDIKCFLLEDLFSLNESSELITLTTKQLILELREEDIETLKDILSNVLDFIIKINLTSKITEFLNNDISTIIVDDSVVKCPKLISKLIKTINLPSNFKFKLWSELSNSNSEAALILSYRDQGKYPNNFHPNLLEITKEKDENFKALLISFLFKHQYSWSRYNLYNDYHKYLDHNIRQNSFGWDKLKNLIRNEKPSLNPNIDWNLENEYSSSDQREFYKIKSKGKSSKTFYGSDLFIISDESNTTFRVERVDYLSELEFDDRKMFIQNLDEIQEDINIYEKITDTKQQDEELSVIRERFDIGHESVGRLWKILLKQKSDDRGESKLYSELKTYLETKNLRIVSYSYFKKNWINPQSDSIAPLSKRVFIELCEYLDIPKIYFIIIQRIRNSSKLSSRKSTKQMNQLLKDLFNDCCFDENINVRSIISQKLFYYKTNHPIDELGIDENYLVDNLVVLTELIQPELKLIELETIEKIEA</sequence>
<feature type="coiled-coil region" evidence="1">
    <location>
        <begin position="93"/>
        <end position="125"/>
    </location>
</feature>
<reference evidence="2 3" key="1">
    <citation type="submission" date="2020-09" db="EMBL/GenBank/DDBJ databases">
        <title>TT11 complete genome.</title>
        <authorList>
            <person name="Wu Z."/>
        </authorList>
    </citation>
    <scope>NUCLEOTIDE SEQUENCE [LARGE SCALE GENOMIC DNA]</scope>
    <source>
        <strain evidence="2 3">TT11</strain>
    </source>
</reference>
<evidence type="ECO:0000313" key="3">
    <source>
        <dbReference type="Proteomes" id="UP000600588"/>
    </source>
</evidence>
<dbReference type="RefSeq" id="WP_188229064.1">
    <property type="nucleotide sequence ID" value="NZ_JACVXB010000001.1"/>
</dbReference>
<proteinExistence type="predicted"/>
<dbReference type="AlphaFoldDB" id="A0A8J6UFA0"/>
<dbReference type="EMBL" id="JACVXB010000001">
    <property type="protein sequence ID" value="MBD0831301.1"/>
    <property type="molecule type" value="Genomic_DNA"/>
</dbReference>
<name>A0A8J6UFA0_9FLAO</name>
<accession>A0A8J6UFA0</accession>
<organism evidence="2 3">
    <name type="scientific">Aestuariibaculum sediminum</name>
    <dbReference type="NCBI Taxonomy" id="2770637"/>
    <lineage>
        <taxon>Bacteria</taxon>
        <taxon>Pseudomonadati</taxon>
        <taxon>Bacteroidota</taxon>
        <taxon>Flavobacteriia</taxon>
        <taxon>Flavobacteriales</taxon>
        <taxon>Flavobacteriaceae</taxon>
    </lineage>
</organism>
<protein>
    <submittedName>
        <fullName evidence="2">Uncharacterized protein</fullName>
    </submittedName>
</protein>
<keyword evidence="3" id="KW-1185">Reference proteome</keyword>
<evidence type="ECO:0000313" key="2">
    <source>
        <dbReference type="EMBL" id="MBD0831301.1"/>
    </source>
</evidence>
<evidence type="ECO:0000256" key="1">
    <source>
        <dbReference type="SAM" id="Coils"/>
    </source>
</evidence>